<comment type="subunit">
    <text evidence="4 13">Heterodimer of LeuC and LeuD.</text>
</comment>
<dbReference type="GO" id="GO:0009098">
    <property type="term" value="P:L-leucine biosynthetic process"/>
    <property type="evidence" value="ECO:0007669"/>
    <property type="project" value="UniProtKB-UniRule"/>
</dbReference>
<dbReference type="OrthoDB" id="9802769at2"/>
<dbReference type="FunFam" id="3.30.499.10:FF:000007">
    <property type="entry name" value="3-isopropylmalate dehydratase large subunit"/>
    <property type="match status" value="1"/>
</dbReference>
<dbReference type="UniPathway" id="UPA00048">
    <property type="reaction ID" value="UER00071"/>
</dbReference>
<gene>
    <name evidence="13" type="primary">leuC</name>
    <name evidence="15" type="ORF">SAMN04490248_102296</name>
</gene>
<proteinExistence type="inferred from homology"/>
<dbReference type="RefSeq" id="WP_093115367.1">
    <property type="nucleotide sequence ID" value="NZ_FODS01000002.1"/>
</dbReference>
<evidence type="ECO:0000256" key="8">
    <source>
        <dbReference type="ARBA" id="ARBA00022723"/>
    </source>
</evidence>
<dbReference type="Pfam" id="PF00330">
    <property type="entry name" value="Aconitase"/>
    <property type="match status" value="1"/>
</dbReference>
<keyword evidence="12 13" id="KW-0100">Branched-chain amino acid biosynthesis</keyword>
<dbReference type="HAMAP" id="MF_01026">
    <property type="entry name" value="LeuC_type1"/>
    <property type="match status" value="1"/>
</dbReference>
<dbReference type="InterPro" id="IPR036008">
    <property type="entry name" value="Aconitase_4Fe-4S_dom"/>
</dbReference>
<dbReference type="InterPro" id="IPR001030">
    <property type="entry name" value="Acoase/IPM_deHydtase_lsu_aba"/>
</dbReference>
<evidence type="ECO:0000256" key="13">
    <source>
        <dbReference type="HAMAP-Rule" id="MF_01026"/>
    </source>
</evidence>
<dbReference type="STRING" id="569882.SAMN04490248_102296"/>
<evidence type="ECO:0000256" key="2">
    <source>
        <dbReference type="ARBA" id="ARBA00002695"/>
    </source>
</evidence>
<dbReference type="PANTHER" id="PTHR43822">
    <property type="entry name" value="HOMOACONITASE, MITOCHONDRIAL-RELATED"/>
    <property type="match status" value="1"/>
</dbReference>
<organism evidence="15 16">
    <name type="scientific">Salinihabitans flavidus</name>
    <dbReference type="NCBI Taxonomy" id="569882"/>
    <lineage>
        <taxon>Bacteria</taxon>
        <taxon>Pseudomonadati</taxon>
        <taxon>Pseudomonadota</taxon>
        <taxon>Alphaproteobacteria</taxon>
        <taxon>Rhodobacterales</taxon>
        <taxon>Roseobacteraceae</taxon>
        <taxon>Salinihabitans</taxon>
    </lineage>
</organism>
<feature type="binding site" evidence="13">
    <location>
        <position position="348"/>
    </location>
    <ligand>
        <name>[4Fe-4S] cluster</name>
        <dbReference type="ChEBI" id="CHEBI:49883"/>
    </ligand>
</feature>
<dbReference type="AlphaFoldDB" id="A0A1H8MWU7"/>
<feature type="binding site" evidence="13">
    <location>
        <position position="408"/>
    </location>
    <ligand>
        <name>[4Fe-4S] cluster</name>
        <dbReference type="ChEBI" id="CHEBI:49883"/>
    </ligand>
</feature>
<comment type="cofactor">
    <cofactor evidence="13">
        <name>[4Fe-4S] cluster</name>
        <dbReference type="ChEBI" id="CHEBI:49883"/>
    </cofactor>
    <text evidence="13">Binds 1 [4Fe-4S] cluster per subunit.</text>
</comment>
<feature type="binding site" evidence="13">
    <location>
        <position position="411"/>
    </location>
    <ligand>
        <name>[4Fe-4S] cluster</name>
        <dbReference type="ChEBI" id="CHEBI:49883"/>
    </ligand>
</feature>
<dbReference type="GO" id="GO:0046872">
    <property type="term" value="F:metal ion binding"/>
    <property type="evidence" value="ECO:0007669"/>
    <property type="project" value="UniProtKB-KW"/>
</dbReference>
<keyword evidence="6 13" id="KW-0004">4Fe-4S</keyword>
<comment type="pathway">
    <text evidence="3 13">Amino-acid biosynthesis; L-leucine biosynthesis; L-leucine from 3-methyl-2-oxobutanoate: step 2/4.</text>
</comment>
<dbReference type="Gene3D" id="3.30.499.10">
    <property type="entry name" value="Aconitase, domain 3"/>
    <property type="match status" value="2"/>
</dbReference>
<reference evidence="15 16" key="1">
    <citation type="submission" date="2016-10" db="EMBL/GenBank/DDBJ databases">
        <authorList>
            <person name="de Groot N.N."/>
        </authorList>
    </citation>
    <scope>NUCLEOTIDE SEQUENCE [LARGE SCALE GENOMIC DNA]</scope>
    <source>
        <strain evidence="15 16">DSM 27842</strain>
    </source>
</reference>
<evidence type="ECO:0000256" key="3">
    <source>
        <dbReference type="ARBA" id="ARBA00004729"/>
    </source>
</evidence>
<evidence type="ECO:0000256" key="10">
    <source>
        <dbReference type="ARBA" id="ARBA00023014"/>
    </source>
</evidence>
<evidence type="ECO:0000313" key="15">
    <source>
        <dbReference type="EMBL" id="SEO21713.1"/>
    </source>
</evidence>
<dbReference type="PANTHER" id="PTHR43822:SF9">
    <property type="entry name" value="3-ISOPROPYLMALATE DEHYDRATASE"/>
    <property type="match status" value="1"/>
</dbReference>
<evidence type="ECO:0000256" key="4">
    <source>
        <dbReference type="ARBA" id="ARBA00011271"/>
    </source>
</evidence>
<keyword evidence="7 13" id="KW-0028">Amino-acid biosynthesis</keyword>
<dbReference type="EMBL" id="FODS01000002">
    <property type="protein sequence ID" value="SEO21713.1"/>
    <property type="molecule type" value="Genomic_DNA"/>
</dbReference>
<evidence type="ECO:0000256" key="6">
    <source>
        <dbReference type="ARBA" id="ARBA00022485"/>
    </source>
</evidence>
<evidence type="ECO:0000313" key="16">
    <source>
        <dbReference type="Proteomes" id="UP000198893"/>
    </source>
</evidence>
<evidence type="ECO:0000256" key="12">
    <source>
        <dbReference type="ARBA" id="ARBA00023304"/>
    </source>
</evidence>
<keyword evidence="8 13" id="KW-0479">Metal-binding</keyword>
<dbReference type="EC" id="4.2.1.33" evidence="13"/>
<dbReference type="CDD" id="cd01583">
    <property type="entry name" value="IPMI"/>
    <property type="match status" value="1"/>
</dbReference>
<evidence type="ECO:0000256" key="5">
    <source>
        <dbReference type="ARBA" id="ARBA00022430"/>
    </source>
</evidence>
<evidence type="ECO:0000256" key="11">
    <source>
        <dbReference type="ARBA" id="ARBA00023239"/>
    </source>
</evidence>
<comment type="similarity">
    <text evidence="13">Belongs to the aconitase/IPM isomerase family. LeuC type 1 subfamily.</text>
</comment>
<dbReference type="InterPro" id="IPR018136">
    <property type="entry name" value="Aconitase_4Fe-4S_BS"/>
</dbReference>
<accession>A0A1H8MWU7</accession>
<dbReference type="NCBIfam" id="NF004016">
    <property type="entry name" value="PRK05478.1"/>
    <property type="match status" value="1"/>
</dbReference>
<name>A0A1H8MWU7_9RHOB</name>
<comment type="function">
    <text evidence="2 13">Catalyzes the isomerization between 2-isopropylmalate and 3-isopropylmalate, via the formation of 2-isopropylmaleate.</text>
</comment>
<protein>
    <recommendedName>
        <fullName evidence="13">3-isopropylmalate dehydratase large subunit</fullName>
        <ecNumber evidence="13">4.2.1.33</ecNumber>
    </recommendedName>
    <alternativeName>
        <fullName evidence="13">Alpha-IPM isomerase</fullName>
        <shortName evidence="13">IPMI</shortName>
    </alternativeName>
    <alternativeName>
        <fullName evidence="13">Isopropylmalate isomerase</fullName>
    </alternativeName>
</protein>
<dbReference type="PRINTS" id="PR00415">
    <property type="entry name" value="ACONITASE"/>
</dbReference>
<evidence type="ECO:0000259" key="14">
    <source>
        <dbReference type="Pfam" id="PF00330"/>
    </source>
</evidence>
<dbReference type="GO" id="GO:0051539">
    <property type="term" value="F:4 iron, 4 sulfur cluster binding"/>
    <property type="evidence" value="ECO:0007669"/>
    <property type="project" value="UniProtKB-KW"/>
</dbReference>
<dbReference type="PROSITE" id="PS01244">
    <property type="entry name" value="ACONITASE_2"/>
    <property type="match status" value="1"/>
</dbReference>
<feature type="domain" description="Aconitase/3-isopropylmalate dehydratase large subunit alpha/beta/alpha" evidence="14">
    <location>
        <begin position="8"/>
        <end position="458"/>
    </location>
</feature>
<dbReference type="PROSITE" id="PS00450">
    <property type="entry name" value="ACONITASE_1"/>
    <property type="match status" value="1"/>
</dbReference>
<comment type="catalytic activity">
    <reaction evidence="1 13">
        <text>(2R,3S)-3-isopropylmalate = (2S)-2-isopropylmalate</text>
        <dbReference type="Rhea" id="RHEA:32287"/>
        <dbReference type="ChEBI" id="CHEBI:1178"/>
        <dbReference type="ChEBI" id="CHEBI:35121"/>
        <dbReference type="EC" id="4.2.1.33"/>
    </reaction>
</comment>
<evidence type="ECO:0000256" key="9">
    <source>
        <dbReference type="ARBA" id="ARBA00023004"/>
    </source>
</evidence>
<keyword evidence="9 13" id="KW-0408">Iron</keyword>
<evidence type="ECO:0000256" key="1">
    <source>
        <dbReference type="ARBA" id="ARBA00000491"/>
    </source>
</evidence>
<evidence type="ECO:0000256" key="7">
    <source>
        <dbReference type="ARBA" id="ARBA00022605"/>
    </source>
</evidence>
<keyword evidence="11 13" id="KW-0456">Lyase</keyword>
<dbReference type="Proteomes" id="UP000198893">
    <property type="component" value="Unassembled WGS sequence"/>
</dbReference>
<keyword evidence="5 13" id="KW-0432">Leucine biosynthesis</keyword>
<dbReference type="NCBIfam" id="NF009116">
    <property type="entry name" value="PRK12466.1"/>
    <property type="match status" value="1"/>
</dbReference>
<dbReference type="SUPFAM" id="SSF53732">
    <property type="entry name" value="Aconitase iron-sulfur domain"/>
    <property type="match status" value="1"/>
</dbReference>
<dbReference type="InterPro" id="IPR050067">
    <property type="entry name" value="IPM_dehydratase_rel_enz"/>
</dbReference>
<keyword evidence="10 13" id="KW-0411">Iron-sulfur</keyword>
<dbReference type="InterPro" id="IPR015931">
    <property type="entry name" value="Acnase/IPM_dHydase_lsu_aba_1/3"/>
</dbReference>
<dbReference type="InterPro" id="IPR033941">
    <property type="entry name" value="IPMI_cat"/>
</dbReference>
<keyword evidence="16" id="KW-1185">Reference proteome</keyword>
<dbReference type="FunFam" id="3.30.499.10:FF:000006">
    <property type="entry name" value="3-isopropylmalate dehydratase large subunit"/>
    <property type="match status" value="1"/>
</dbReference>
<dbReference type="InterPro" id="IPR004430">
    <property type="entry name" value="3-IsopropMal_deHydase_lsu"/>
</dbReference>
<dbReference type="GO" id="GO:0003861">
    <property type="term" value="F:3-isopropylmalate dehydratase activity"/>
    <property type="evidence" value="ECO:0007669"/>
    <property type="project" value="UniProtKB-UniRule"/>
</dbReference>
<dbReference type="NCBIfam" id="TIGR00170">
    <property type="entry name" value="leuC"/>
    <property type="match status" value="1"/>
</dbReference>
<sequence>MSPKTLYDKIWDAHVAHEAEDGTTLLYIDRHLVHEVTSPQAFEGLRMAGRDVRAPAKTIAVPDHNVPTTPDRVHGIENEESRIQVDALDRNAIDFGINYYPVNDVRQGIVHIVGPEQGWTLPGMTVVCGDSHTATHGAFGALAHGIGTSEVEHVLATQTLIQSKSKNMKVEITGQLPPGVTAKDITLTVIGRTGTAGGTGYVIEYCGEAIRSLSMEGRMTVCNMAIEGGARAGLIAPDDTTFEYIKGRPHAPKGAQWEQALEYWKTLYSDKDAVFDEVIIIDAGEIEPVVTWGTSPEDVLPISGHVPDPSQFSGGKVEAAKRALDYMGLTPGMKLTDIEIDTVFIGSCTNGRIEDLRAVADVVKGKKIKEGLRAMIVPGSGLVRAQAEEEGLAEIFQEAGFEWRLAGCSMCLAMNPDQLSPGERCAATSNRNFEGRQGRGGRTHLVSPAMAAAAAITGHLTDVREMM</sequence>